<keyword evidence="6" id="KW-1185">Reference proteome</keyword>
<dbReference type="InterPro" id="IPR025734">
    <property type="entry name" value="EspG"/>
</dbReference>
<comment type="caution">
    <text evidence="5">The sequence shown here is derived from an EMBL/GenBank/DDBJ whole genome shotgun (WGS) entry which is preliminary data.</text>
</comment>
<comment type="similarity">
    <text evidence="2">Belongs to the EspG family.</text>
</comment>
<gene>
    <name evidence="5" type="ORF">DFR75_102196</name>
</gene>
<protein>
    <submittedName>
        <fullName evidence="5">ESAT-6 protein secretion system EspG family protein</fullName>
    </submittedName>
</protein>
<sequence length="251" mass="28275">MTDNWELTQFEFWVAWETLGRDRMPWPLTFTAGVETQAEFDRECRIAADSLIAKIGDDESLYHALHALAHPEIRIELFGHRFDGRTRMVRACATTESTIGTVAAQLPGPEYGQGGNILIYLRPAHAVTQRLISILPTVPPGTSQGFDLHRDEFTTTPDPYATRRTPAEHALAFLERPFRTYAEFRVDKGPALDGWQEGGTTLQVIDYTDDGRYLLRDATRVSAHPLTADRLNNELRNLIARAAADHNQSAW</sequence>
<reference evidence="5 6" key="1">
    <citation type="submission" date="2019-03" db="EMBL/GenBank/DDBJ databases">
        <title>Genomic Encyclopedia of Type Strains, Phase IV (KMG-IV): sequencing the most valuable type-strain genomes for metagenomic binning, comparative biology and taxonomic classification.</title>
        <authorList>
            <person name="Goeker M."/>
        </authorList>
    </citation>
    <scope>NUCLEOTIDE SEQUENCE [LARGE SCALE GENOMIC DNA]</scope>
    <source>
        <strain evidence="5 6">DSM 44496</strain>
    </source>
</reference>
<keyword evidence="4" id="KW-0143">Chaperone</keyword>
<evidence type="ECO:0000256" key="2">
    <source>
        <dbReference type="ARBA" id="ARBA00006411"/>
    </source>
</evidence>
<dbReference type="RefSeq" id="WP_067492294.1">
    <property type="nucleotide sequence ID" value="NZ_SNXK01000002.1"/>
</dbReference>
<proteinExistence type="inferred from homology"/>
<name>A0A4R6PMK3_NOCIG</name>
<evidence type="ECO:0000313" key="6">
    <source>
        <dbReference type="Proteomes" id="UP000295087"/>
    </source>
</evidence>
<evidence type="ECO:0000256" key="4">
    <source>
        <dbReference type="ARBA" id="ARBA00023186"/>
    </source>
</evidence>
<dbReference type="AlphaFoldDB" id="A0A4R6PMK3"/>
<evidence type="ECO:0000256" key="1">
    <source>
        <dbReference type="ARBA" id="ARBA00004496"/>
    </source>
</evidence>
<accession>A0A4R6PMK3</accession>
<keyword evidence="3" id="KW-0963">Cytoplasm</keyword>
<dbReference type="Proteomes" id="UP000295087">
    <property type="component" value="Unassembled WGS sequence"/>
</dbReference>
<evidence type="ECO:0000313" key="5">
    <source>
        <dbReference type="EMBL" id="TDP39484.1"/>
    </source>
</evidence>
<dbReference type="EMBL" id="SNXK01000002">
    <property type="protein sequence ID" value="TDP39484.1"/>
    <property type="molecule type" value="Genomic_DNA"/>
</dbReference>
<organism evidence="5 6">
    <name type="scientific">Nocardia ignorata</name>
    <dbReference type="NCBI Taxonomy" id="145285"/>
    <lineage>
        <taxon>Bacteria</taxon>
        <taxon>Bacillati</taxon>
        <taxon>Actinomycetota</taxon>
        <taxon>Actinomycetes</taxon>
        <taxon>Mycobacteriales</taxon>
        <taxon>Nocardiaceae</taxon>
        <taxon>Nocardia</taxon>
    </lineage>
</organism>
<comment type="subcellular location">
    <subcellularLocation>
        <location evidence="1">Cytoplasm</location>
    </subcellularLocation>
</comment>
<evidence type="ECO:0000256" key="3">
    <source>
        <dbReference type="ARBA" id="ARBA00022490"/>
    </source>
</evidence>
<dbReference type="Pfam" id="PF14011">
    <property type="entry name" value="ESX-1_EspG"/>
    <property type="match status" value="1"/>
</dbReference>